<protein>
    <submittedName>
        <fullName evidence="2">Uncharacterized protein</fullName>
    </submittedName>
</protein>
<dbReference type="RefSeq" id="WP_209993549.1">
    <property type="nucleotide sequence ID" value="NZ_JBHSVQ010000001.1"/>
</dbReference>
<sequence length="70" mass="7885">MNWDWLLLLILLVAAVTQLPQLIRLRSPQDTAVFCVLWLLTASATIADMAGSTVIRPMNWVESIVKLLHL</sequence>
<evidence type="ECO:0000313" key="3">
    <source>
        <dbReference type="Proteomes" id="UP001597448"/>
    </source>
</evidence>
<keyword evidence="1" id="KW-0472">Membrane</keyword>
<reference evidence="3" key="1">
    <citation type="journal article" date="2019" name="Int. J. Syst. Evol. Microbiol.">
        <title>The Global Catalogue of Microorganisms (GCM) 10K type strain sequencing project: providing services to taxonomists for standard genome sequencing and annotation.</title>
        <authorList>
            <consortium name="The Broad Institute Genomics Platform"/>
            <consortium name="The Broad Institute Genome Sequencing Center for Infectious Disease"/>
            <person name="Wu L."/>
            <person name="Ma J."/>
        </authorList>
    </citation>
    <scope>NUCLEOTIDE SEQUENCE [LARGE SCALE GENOMIC DNA]</scope>
    <source>
        <strain evidence="3">CCM 8725</strain>
    </source>
</reference>
<organism evidence="2 3">
    <name type="scientific">Paenibacillus rhizoplanae</name>
    <dbReference type="NCBI Taxonomy" id="1917181"/>
    <lineage>
        <taxon>Bacteria</taxon>
        <taxon>Bacillati</taxon>
        <taxon>Bacillota</taxon>
        <taxon>Bacilli</taxon>
        <taxon>Bacillales</taxon>
        <taxon>Paenibacillaceae</taxon>
        <taxon>Paenibacillus</taxon>
    </lineage>
</organism>
<keyword evidence="3" id="KW-1185">Reference proteome</keyword>
<feature type="transmembrane region" description="Helical" evidence="1">
    <location>
        <begin position="31"/>
        <end position="50"/>
    </location>
</feature>
<dbReference type="Proteomes" id="UP001597448">
    <property type="component" value="Unassembled WGS sequence"/>
</dbReference>
<keyword evidence="1" id="KW-1133">Transmembrane helix</keyword>
<name>A0ABW5FEL9_9BACL</name>
<evidence type="ECO:0000256" key="1">
    <source>
        <dbReference type="SAM" id="Phobius"/>
    </source>
</evidence>
<accession>A0ABW5FEL9</accession>
<dbReference type="EMBL" id="JBHUKY010000058">
    <property type="protein sequence ID" value="MFD2413129.1"/>
    <property type="molecule type" value="Genomic_DNA"/>
</dbReference>
<keyword evidence="1" id="KW-0812">Transmembrane</keyword>
<gene>
    <name evidence="2" type="ORF">ACFSX3_24905</name>
</gene>
<evidence type="ECO:0000313" key="2">
    <source>
        <dbReference type="EMBL" id="MFD2413129.1"/>
    </source>
</evidence>
<comment type="caution">
    <text evidence="2">The sequence shown here is derived from an EMBL/GenBank/DDBJ whole genome shotgun (WGS) entry which is preliminary data.</text>
</comment>
<proteinExistence type="predicted"/>